<dbReference type="SUPFAM" id="SSF52266">
    <property type="entry name" value="SGNH hydrolase"/>
    <property type="match status" value="1"/>
</dbReference>
<dbReference type="EMBL" id="NHON01000012">
    <property type="protein sequence ID" value="OWJ67557.1"/>
    <property type="molecule type" value="Genomic_DNA"/>
</dbReference>
<evidence type="ECO:0000259" key="1">
    <source>
        <dbReference type="Pfam" id="PF13472"/>
    </source>
</evidence>
<dbReference type="GO" id="GO:0004622">
    <property type="term" value="F:phosphatidylcholine lysophospholipase activity"/>
    <property type="evidence" value="ECO:0007669"/>
    <property type="project" value="TreeGrafter"/>
</dbReference>
<reference evidence="3" key="1">
    <citation type="submission" date="2017-05" db="EMBL/GenBank/DDBJ databases">
        <authorList>
            <person name="Macchi M."/>
            <person name="Festa S."/>
            <person name="Coppotelli B.M."/>
            <person name="Morelli I.S."/>
        </authorList>
    </citation>
    <scope>NUCLEOTIDE SEQUENCE [LARGE SCALE GENOMIC DNA]</scope>
    <source>
        <strain evidence="3">I</strain>
    </source>
</reference>
<dbReference type="Pfam" id="PF13472">
    <property type="entry name" value="Lipase_GDSL_2"/>
    <property type="match status" value="1"/>
</dbReference>
<dbReference type="STRING" id="1122125.GCA_000423185_00191"/>
<dbReference type="Proteomes" id="UP000196655">
    <property type="component" value="Unassembled WGS sequence"/>
</dbReference>
<dbReference type="PANTHER" id="PTHR30383">
    <property type="entry name" value="THIOESTERASE 1/PROTEASE 1/LYSOPHOSPHOLIPASE L1"/>
    <property type="match status" value="1"/>
</dbReference>
<dbReference type="OrthoDB" id="9786188at2"/>
<dbReference type="PANTHER" id="PTHR30383:SF24">
    <property type="entry name" value="THIOESTERASE 1_PROTEASE 1_LYSOPHOSPHOLIPASE L1"/>
    <property type="match status" value="1"/>
</dbReference>
<evidence type="ECO:0000313" key="2">
    <source>
        <dbReference type="EMBL" id="OWJ67557.1"/>
    </source>
</evidence>
<dbReference type="InterPro" id="IPR036514">
    <property type="entry name" value="SGNH_hydro_sf"/>
</dbReference>
<dbReference type="CDD" id="cd01822">
    <property type="entry name" value="Lysophospholipase_L1_like"/>
    <property type="match status" value="1"/>
</dbReference>
<proteinExistence type="predicted"/>
<dbReference type="RefSeq" id="WP_088150696.1">
    <property type="nucleotide sequence ID" value="NZ_NHON01000012.1"/>
</dbReference>
<evidence type="ECO:0000313" key="3">
    <source>
        <dbReference type="Proteomes" id="UP000196655"/>
    </source>
</evidence>
<dbReference type="InterPro" id="IPR013830">
    <property type="entry name" value="SGNH_hydro"/>
</dbReference>
<protein>
    <submittedName>
        <fullName evidence="2">Arylesterase</fullName>
    </submittedName>
</protein>
<accession>A0A211ZR23</accession>
<dbReference type="Gene3D" id="3.40.50.1110">
    <property type="entry name" value="SGNH hydrolase"/>
    <property type="match status" value="1"/>
</dbReference>
<organism evidence="2 3">
    <name type="scientific">Inquilinus limosus</name>
    <dbReference type="NCBI Taxonomy" id="171674"/>
    <lineage>
        <taxon>Bacteria</taxon>
        <taxon>Pseudomonadati</taxon>
        <taxon>Pseudomonadota</taxon>
        <taxon>Alphaproteobacteria</taxon>
        <taxon>Rhodospirillales</taxon>
        <taxon>Rhodospirillaceae</taxon>
        <taxon>Inquilinus</taxon>
    </lineage>
</organism>
<dbReference type="AlphaFoldDB" id="A0A211ZR23"/>
<dbReference type="InterPro" id="IPR051532">
    <property type="entry name" value="Ester_Hydrolysis_Enzymes"/>
</dbReference>
<gene>
    <name evidence="2" type="ORF">BWR60_09130</name>
</gene>
<name>A0A211ZR23_9PROT</name>
<comment type="caution">
    <text evidence="2">The sequence shown here is derived from an EMBL/GenBank/DDBJ whole genome shotgun (WGS) entry which is preliminary data.</text>
</comment>
<feature type="domain" description="SGNH hydrolase-type esterase" evidence="1">
    <location>
        <begin position="46"/>
        <end position="206"/>
    </location>
</feature>
<sequence length="229" mass="23700">MRILWSLARLRTDGAARRLFNAALLALCTLAALPTLAQAGTIRILALGDSLTAGFGLDPADGFVPQLQAALRAQGHDVTVLNGGVSGDTSAGGLDRLDWALADKPDLAIVELGANDMLRGVDPASTRANIDKILTRLGQEKIPTLLAGMRAAPNLGPAYAAAFDPIFPDLARAHGVALYPFFLDGVAMVAALNQADGMHPNPAGVKLIVERIVPAVVGLIRSSGLAKTG</sequence>
<keyword evidence="3" id="KW-1185">Reference proteome</keyword>